<keyword evidence="4" id="KW-0808">Transferase</keyword>
<feature type="domain" description="Nucleotidyl transferase" evidence="7">
    <location>
        <begin position="2"/>
        <end position="235"/>
    </location>
</feature>
<keyword evidence="5" id="KW-0547">Nucleotide-binding</keyword>
<dbReference type="GO" id="GO:0009298">
    <property type="term" value="P:GDP-mannose biosynthetic process"/>
    <property type="evidence" value="ECO:0007669"/>
    <property type="project" value="UniProtKB-UniPathway"/>
</dbReference>
<dbReference type="EMBL" id="GIBP01004023">
    <property type="protein sequence ID" value="NDV32992.1"/>
    <property type="molecule type" value="Transcribed_RNA"/>
</dbReference>
<dbReference type="FunFam" id="3.90.550.10:FF:000013">
    <property type="entry name" value="mannose-1-phosphate guanyltransferase beta"/>
    <property type="match status" value="1"/>
</dbReference>
<comment type="similarity">
    <text evidence="2">Belongs to the transferase hexapeptide repeat family.</text>
</comment>
<organism evidence="9">
    <name type="scientific">Arcella intermedia</name>
    <dbReference type="NCBI Taxonomy" id="1963864"/>
    <lineage>
        <taxon>Eukaryota</taxon>
        <taxon>Amoebozoa</taxon>
        <taxon>Tubulinea</taxon>
        <taxon>Elardia</taxon>
        <taxon>Arcellinida</taxon>
        <taxon>Sphaerothecina</taxon>
        <taxon>Arcellidae</taxon>
        <taxon>Arcella</taxon>
    </lineage>
</organism>
<proteinExistence type="inferred from homology"/>
<dbReference type="PANTHER" id="PTHR22572">
    <property type="entry name" value="SUGAR-1-PHOSPHATE GUANYL TRANSFERASE"/>
    <property type="match status" value="1"/>
</dbReference>
<keyword evidence="6" id="KW-0342">GTP-binding</keyword>
<reference evidence="9" key="1">
    <citation type="journal article" date="2020" name="J. Eukaryot. Microbiol.">
        <title>De novo Sequencing, Assembly and Annotation of the Transcriptome for the Free-Living Testate Amoeba Arcella intermedia.</title>
        <authorList>
            <person name="Ribeiro G.M."/>
            <person name="Porfirio-Sousa A.L."/>
            <person name="Maurer-Alcala X.X."/>
            <person name="Katz L.A."/>
            <person name="Lahr D.J.G."/>
        </authorList>
    </citation>
    <scope>NUCLEOTIDE SEQUENCE</scope>
</reference>
<evidence type="ECO:0000256" key="3">
    <source>
        <dbReference type="ARBA" id="ARBA00012387"/>
    </source>
</evidence>
<dbReference type="AlphaFoldDB" id="A0A6B2L7L4"/>
<accession>A0A6B2L7L4</accession>
<evidence type="ECO:0000259" key="8">
    <source>
        <dbReference type="Pfam" id="PF25087"/>
    </source>
</evidence>
<dbReference type="GO" id="GO:0005525">
    <property type="term" value="F:GTP binding"/>
    <property type="evidence" value="ECO:0007669"/>
    <property type="project" value="UniProtKB-KW"/>
</dbReference>
<dbReference type="InterPro" id="IPR018357">
    <property type="entry name" value="Hexapep_transf_CS"/>
</dbReference>
<dbReference type="SUPFAM" id="SSF53448">
    <property type="entry name" value="Nucleotide-diphospho-sugar transferases"/>
    <property type="match status" value="1"/>
</dbReference>
<dbReference type="InterPro" id="IPR029044">
    <property type="entry name" value="Nucleotide-diphossugar_trans"/>
</dbReference>
<dbReference type="Pfam" id="PF00483">
    <property type="entry name" value="NTP_transferase"/>
    <property type="match status" value="1"/>
</dbReference>
<comment type="pathway">
    <text evidence="1">Nucleotide-sugar biosynthesis; GDP-alpha-D-mannose biosynthesis; GDP-alpha-D-mannose from alpha-D-mannose 1-phosphate (GTP route): step 1/1.</text>
</comment>
<evidence type="ECO:0000256" key="1">
    <source>
        <dbReference type="ARBA" id="ARBA00004823"/>
    </source>
</evidence>
<evidence type="ECO:0000256" key="5">
    <source>
        <dbReference type="ARBA" id="ARBA00022741"/>
    </source>
</evidence>
<dbReference type="Gene3D" id="2.160.10.10">
    <property type="entry name" value="Hexapeptide repeat proteins"/>
    <property type="match status" value="1"/>
</dbReference>
<sequence>MKALILVGGFGTRLRPLTLTIPKPCVPFCNKEMVVHQIEGLKRAGVDTIILAVNYKPELMTAILKPWESKLGVKIVYSQELEPLGTAGPLALARDVLMQGDEKEPFFVLNSDITSEFPFDDLLKFHKAHGKEGTIMVTQVSEPSKYGVVVYNEETGSISRFVEKPQTFVGNKINAGMYIFNKSILGRIPLQPTSIETDIFPKMAQDGQLCAMELKGFWMDVGQPKDYLAGMCKYLTSLQDPGNPNAASLTKGKGIIEPVMIDPNAKIGKDCLIGPFVTIGPGVTIEDGVRLRRTSILEGAMVQRNTWIDESIVGWESRVGKWVRMEGFSVLGRDVRIADELYINGAMILDHKAIKDTVPEPTIIM</sequence>
<dbReference type="UniPathway" id="UPA00126">
    <property type="reaction ID" value="UER00930"/>
</dbReference>
<dbReference type="InterPro" id="IPR045233">
    <property type="entry name" value="GMPPB_N"/>
</dbReference>
<dbReference type="InterPro" id="IPR056729">
    <property type="entry name" value="GMPPB_C"/>
</dbReference>
<dbReference type="CDD" id="cd06425">
    <property type="entry name" value="M1P_guanylylT_B_like_N"/>
    <property type="match status" value="1"/>
</dbReference>
<evidence type="ECO:0000256" key="4">
    <source>
        <dbReference type="ARBA" id="ARBA00022679"/>
    </source>
</evidence>
<dbReference type="SUPFAM" id="SSF51161">
    <property type="entry name" value="Trimeric LpxA-like enzymes"/>
    <property type="match status" value="1"/>
</dbReference>
<evidence type="ECO:0000256" key="6">
    <source>
        <dbReference type="ARBA" id="ARBA00023134"/>
    </source>
</evidence>
<dbReference type="Gene3D" id="3.90.550.10">
    <property type="entry name" value="Spore Coat Polysaccharide Biosynthesis Protein SpsA, Chain A"/>
    <property type="match status" value="1"/>
</dbReference>
<dbReference type="Pfam" id="PF25087">
    <property type="entry name" value="GMPPB_C"/>
    <property type="match status" value="1"/>
</dbReference>
<evidence type="ECO:0000259" key="7">
    <source>
        <dbReference type="Pfam" id="PF00483"/>
    </source>
</evidence>
<evidence type="ECO:0000313" key="9">
    <source>
        <dbReference type="EMBL" id="NDV32992.1"/>
    </source>
</evidence>
<dbReference type="InterPro" id="IPR011004">
    <property type="entry name" value="Trimer_LpxA-like_sf"/>
</dbReference>
<dbReference type="EC" id="2.7.7.13" evidence="3"/>
<protein>
    <recommendedName>
        <fullName evidence="3">mannose-1-phosphate guanylyltransferase</fullName>
        <ecNumber evidence="3">2.7.7.13</ecNumber>
    </recommendedName>
</protein>
<dbReference type="GO" id="GO:0004475">
    <property type="term" value="F:mannose-1-phosphate guanylyltransferase (GTP) activity"/>
    <property type="evidence" value="ECO:0007669"/>
    <property type="project" value="UniProtKB-EC"/>
</dbReference>
<feature type="domain" description="Mannose-1-phosphate guanyltransferase C-terminal" evidence="8">
    <location>
        <begin position="255"/>
        <end position="364"/>
    </location>
</feature>
<name>A0A6B2L7L4_9EUKA</name>
<dbReference type="InterPro" id="IPR005835">
    <property type="entry name" value="NTP_transferase_dom"/>
</dbReference>
<dbReference type="PROSITE" id="PS00101">
    <property type="entry name" value="HEXAPEP_TRANSFERASES"/>
    <property type="match status" value="1"/>
</dbReference>
<evidence type="ECO:0000256" key="2">
    <source>
        <dbReference type="ARBA" id="ARBA00007274"/>
    </source>
</evidence>
<dbReference type="InterPro" id="IPR050486">
    <property type="entry name" value="Mannose-1P_guanyltransferase"/>
</dbReference>